<dbReference type="EMBL" id="JAMAST010000014">
    <property type="protein sequence ID" value="MCL1632432.1"/>
    <property type="molecule type" value="Genomic_DNA"/>
</dbReference>
<gene>
    <name evidence="1" type="ORF">M3N64_10930</name>
</gene>
<comment type="caution">
    <text evidence="1">The sequence shown here is derived from an EMBL/GenBank/DDBJ whole genome shotgun (WGS) entry which is preliminary data.</text>
</comment>
<reference evidence="1 2" key="1">
    <citation type="submission" date="2022-05" db="EMBL/GenBank/DDBJ databases">
        <title>Sporolactobacillus sp nov CPB3-1, isolated from tree bark (Mangifera indica L.).</title>
        <authorList>
            <person name="Phuengjayaem S."/>
            <person name="Tanasupawat S."/>
        </authorList>
    </citation>
    <scope>NUCLEOTIDE SEQUENCE [LARGE SCALE GENOMIC DNA]</scope>
    <source>
        <strain evidence="1 2">CPB3-1</strain>
    </source>
</reference>
<accession>A0ABT0MC29</accession>
<sequence length="71" mass="8369">MALREKYMKTDDAVKLLEMLKIATKNGTVDKEMIHHFNKMYSQSIKGQTPENHYNPISVSRMIKKEKSQKR</sequence>
<name>A0ABT0MC29_9BACL</name>
<proteinExistence type="predicted"/>
<organism evidence="1 2">
    <name type="scientific">Sporolactobacillus mangiferae</name>
    <dbReference type="NCBI Taxonomy" id="2940498"/>
    <lineage>
        <taxon>Bacteria</taxon>
        <taxon>Bacillati</taxon>
        <taxon>Bacillota</taxon>
        <taxon>Bacilli</taxon>
        <taxon>Bacillales</taxon>
        <taxon>Sporolactobacillaceae</taxon>
        <taxon>Sporolactobacillus</taxon>
    </lineage>
</organism>
<dbReference type="RefSeq" id="WP_249102145.1">
    <property type="nucleotide sequence ID" value="NZ_JAMAST010000014.1"/>
</dbReference>
<evidence type="ECO:0000313" key="2">
    <source>
        <dbReference type="Proteomes" id="UP001203004"/>
    </source>
</evidence>
<keyword evidence="2" id="KW-1185">Reference proteome</keyword>
<dbReference type="Proteomes" id="UP001203004">
    <property type="component" value="Unassembled WGS sequence"/>
</dbReference>
<evidence type="ECO:0000313" key="1">
    <source>
        <dbReference type="EMBL" id="MCL1632432.1"/>
    </source>
</evidence>
<protein>
    <submittedName>
        <fullName evidence="1">Uncharacterized protein</fullName>
    </submittedName>
</protein>